<dbReference type="SUPFAM" id="SSF55194">
    <property type="entry name" value="Ribosome recycling factor, RRF"/>
    <property type="match status" value="1"/>
</dbReference>
<dbReference type="Pfam" id="PF01765">
    <property type="entry name" value="RRF"/>
    <property type="match status" value="1"/>
</dbReference>
<evidence type="ECO:0000256" key="1">
    <source>
        <dbReference type="ARBA" id="ARBA00004496"/>
    </source>
</evidence>
<keyword evidence="4 5" id="KW-0648">Protein biosynthesis</keyword>
<evidence type="ECO:0000313" key="9">
    <source>
        <dbReference type="Proteomes" id="UP000187166"/>
    </source>
</evidence>
<evidence type="ECO:0000259" key="7">
    <source>
        <dbReference type="Pfam" id="PF01765"/>
    </source>
</evidence>
<dbReference type="FunFam" id="1.10.132.20:FF:000001">
    <property type="entry name" value="Ribosome-recycling factor"/>
    <property type="match status" value="1"/>
</dbReference>
<comment type="function">
    <text evidence="5">Responsible for the release of ribosomes from messenger RNA at the termination of protein biosynthesis. May increase the efficiency of translation by recycling ribosomes from one round of translation to another.</text>
</comment>
<evidence type="ECO:0000256" key="5">
    <source>
        <dbReference type="HAMAP-Rule" id="MF_00040"/>
    </source>
</evidence>
<dbReference type="InterPro" id="IPR002661">
    <property type="entry name" value="Ribosome_recyc_fac"/>
</dbReference>
<comment type="subcellular location">
    <subcellularLocation>
        <location evidence="1 5">Cytoplasm</location>
    </subcellularLocation>
</comment>
<comment type="similarity">
    <text evidence="2 5">Belongs to the RRF family.</text>
</comment>
<comment type="caution">
    <text evidence="8">The sequence shown here is derived from an EMBL/GenBank/DDBJ whole genome shotgun (WGS) entry which is preliminary data.</text>
</comment>
<dbReference type="STRING" id="1465756.BIV18_02840"/>
<dbReference type="Proteomes" id="UP000187166">
    <property type="component" value="Unassembled WGS sequence"/>
</dbReference>
<dbReference type="Gene3D" id="1.10.132.20">
    <property type="entry name" value="Ribosome-recycling factor"/>
    <property type="match status" value="1"/>
</dbReference>
<dbReference type="InterPro" id="IPR036191">
    <property type="entry name" value="RRF_sf"/>
</dbReference>
<accession>A0A1U7LZ37</accession>
<sequence>MISDLKNNSESRMKKTVGSLVESLQSIRAGRANTTLLDKIYVEYYGQQTPINQVSSLSAPEPRLLTIQPWDSTLIPEIEKAILKSDLGINPSNDGKIIRLVIPQLTEERRRDLTKLVGKYAEEAKISIRNIRRDAMEDIKKAEKAKEISEDDKISYEEDIQKLTDKYIKEVDKVAENKEKELMEI</sequence>
<dbReference type="AlphaFoldDB" id="A0A1U7LZ37"/>
<dbReference type="CDD" id="cd00520">
    <property type="entry name" value="RRF"/>
    <property type="match status" value="1"/>
</dbReference>
<gene>
    <name evidence="5" type="primary">frr</name>
    <name evidence="8" type="ORF">BIV18_02840</name>
</gene>
<feature type="coiled-coil region" evidence="6">
    <location>
        <begin position="132"/>
        <end position="166"/>
    </location>
</feature>
<dbReference type="GO" id="GO:0005737">
    <property type="term" value="C:cytoplasm"/>
    <property type="evidence" value="ECO:0007669"/>
    <property type="project" value="UniProtKB-SubCell"/>
</dbReference>
<dbReference type="HAMAP" id="MF_00040">
    <property type="entry name" value="RRF"/>
    <property type="match status" value="1"/>
</dbReference>
<dbReference type="eggNOG" id="COG0233">
    <property type="taxonomic scope" value="Bacteria"/>
</dbReference>
<dbReference type="FunFam" id="3.30.1360.40:FF:000001">
    <property type="entry name" value="Ribosome-recycling factor"/>
    <property type="match status" value="1"/>
</dbReference>
<dbReference type="GO" id="GO:0006415">
    <property type="term" value="P:translational termination"/>
    <property type="evidence" value="ECO:0007669"/>
    <property type="project" value="UniProtKB-UniRule"/>
</dbReference>
<dbReference type="EMBL" id="MJIH01000001">
    <property type="protein sequence ID" value="OLR64556.1"/>
    <property type="molecule type" value="Genomic_DNA"/>
</dbReference>
<evidence type="ECO:0000256" key="3">
    <source>
        <dbReference type="ARBA" id="ARBA00022490"/>
    </source>
</evidence>
<evidence type="ECO:0000256" key="2">
    <source>
        <dbReference type="ARBA" id="ARBA00005912"/>
    </source>
</evidence>
<reference evidence="8 9" key="1">
    <citation type="journal article" date="2016" name="Appl. Environ. Microbiol.">
        <title>Function and Phylogeny of Bacterial Butyryl Coenzyme A:Acetate Transferases and Their Diversity in the Proximal Colon of Swine.</title>
        <authorList>
            <person name="Trachsel J."/>
            <person name="Bayles D.O."/>
            <person name="Looft T."/>
            <person name="Levine U.Y."/>
            <person name="Allen H.K."/>
        </authorList>
    </citation>
    <scope>NUCLEOTIDE SEQUENCE [LARGE SCALE GENOMIC DNA]</scope>
    <source>
        <strain evidence="8 9">35-6-1</strain>
    </source>
</reference>
<protein>
    <recommendedName>
        <fullName evidence="5">Ribosome-recycling factor</fullName>
        <shortName evidence="5">RRF</shortName>
    </recommendedName>
    <alternativeName>
        <fullName evidence="5">Ribosome-releasing factor</fullName>
    </alternativeName>
</protein>
<organism evidence="8 9">
    <name type="scientific">Peptoniphilus porci</name>
    <dbReference type="NCBI Taxonomy" id="2652280"/>
    <lineage>
        <taxon>Bacteria</taxon>
        <taxon>Bacillati</taxon>
        <taxon>Bacillota</taxon>
        <taxon>Tissierellia</taxon>
        <taxon>Tissierellales</taxon>
        <taxon>Peptoniphilaceae</taxon>
        <taxon>Peptoniphilus</taxon>
    </lineage>
</organism>
<name>A0A1U7LZ37_9FIRM</name>
<dbReference type="PANTHER" id="PTHR20982:SF3">
    <property type="entry name" value="MITOCHONDRIAL RIBOSOME RECYCLING FACTOR PSEUDO 1"/>
    <property type="match status" value="1"/>
</dbReference>
<dbReference type="Gene3D" id="3.30.1360.40">
    <property type="match status" value="1"/>
</dbReference>
<dbReference type="GO" id="GO:0043023">
    <property type="term" value="F:ribosomal large subunit binding"/>
    <property type="evidence" value="ECO:0007669"/>
    <property type="project" value="TreeGrafter"/>
</dbReference>
<keyword evidence="3 5" id="KW-0963">Cytoplasm</keyword>
<proteinExistence type="inferred from homology"/>
<evidence type="ECO:0000256" key="4">
    <source>
        <dbReference type="ARBA" id="ARBA00022917"/>
    </source>
</evidence>
<keyword evidence="9" id="KW-1185">Reference proteome</keyword>
<evidence type="ECO:0000256" key="6">
    <source>
        <dbReference type="SAM" id="Coils"/>
    </source>
</evidence>
<dbReference type="NCBIfam" id="TIGR00496">
    <property type="entry name" value="frr"/>
    <property type="match status" value="1"/>
</dbReference>
<dbReference type="InterPro" id="IPR023584">
    <property type="entry name" value="Ribosome_recyc_fac_dom"/>
</dbReference>
<dbReference type="PANTHER" id="PTHR20982">
    <property type="entry name" value="RIBOSOME RECYCLING FACTOR"/>
    <property type="match status" value="1"/>
</dbReference>
<feature type="domain" description="Ribosome recycling factor" evidence="7">
    <location>
        <begin position="22"/>
        <end position="183"/>
    </location>
</feature>
<keyword evidence="6" id="KW-0175">Coiled coil</keyword>
<evidence type="ECO:0000313" key="8">
    <source>
        <dbReference type="EMBL" id="OLR64556.1"/>
    </source>
</evidence>